<organism evidence="3 4">
    <name type="scientific">Spirosoma validum</name>
    <dbReference type="NCBI Taxonomy" id="2771355"/>
    <lineage>
        <taxon>Bacteria</taxon>
        <taxon>Pseudomonadati</taxon>
        <taxon>Bacteroidota</taxon>
        <taxon>Cytophagia</taxon>
        <taxon>Cytophagales</taxon>
        <taxon>Cytophagaceae</taxon>
        <taxon>Spirosoma</taxon>
    </lineage>
</organism>
<dbReference type="InterPro" id="IPR052893">
    <property type="entry name" value="TCS_response_regulator"/>
</dbReference>
<dbReference type="Proteomes" id="UP000653797">
    <property type="component" value="Unassembled WGS sequence"/>
</dbReference>
<dbReference type="InterPro" id="IPR001789">
    <property type="entry name" value="Sig_transdc_resp-reg_receiver"/>
</dbReference>
<feature type="domain" description="Response regulatory" evidence="2">
    <location>
        <begin position="16"/>
        <end position="141"/>
    </location>
</feature>
<dbReference type="Pfam" id="PF00072">
    <property type="entry name" value="Response_reg"/>
    <property type="match status" value="1"/>
</dbReference>
<evidence type="ECO:0000313" key="3">
    <source>
        <dbReference type="EMBL" id="MBD2753941.1"/>
    </source>
</evidence>
<comment type="caution">
    <text evidence="1">Lacks conserved residue(s) required for the propagation of feature annotation.</text>
</comment>
<proteinExistence type="predicted"/>
<dbReference type="PANTHER" id="PTHR44520">
    <property type="entry name" value="RESPONSE REGULATOR RCP1-RELATED"/>
    <property type="match status" value="1"/>
</dbReference>
<dbReference type="Gene3D" id="3.40.50.2300">
    <property type="match status" value="1"/>
</dbReference>
<evidence type="ECO:0000256" key="1">
    <source>
        <dbReference type="PROSITE-ProRule" id="PRU00169"/>
    </source>
</evidence>
<dbReference type="AlphaFoldDB" id="A0A927GDU5"/>
<dbReference type="GO" id="GO:0000160">
    <property type="term" value="P:phosphorelay signal transduction system"/>
    <property type="evidence" value="ECO:0007669"/>
    <property type="project" value="InterPro"/>
</dbReference>
<comment type="caution">
    <text evidence="3">The sequence shown here is derived from an EMBL/GenBank/DDBJ whole genome shotgun (WGS) entry which is preliminary data.</text>
</comment>
<gene>
    <name evidence="3" type="ORF">IC230_13625</name>
</gene>
<reference evidence="3" key="1">
    <citation type="submission" date="2020-09" db="EMBL/GenBank/DDBJ databases">
        <authorList>
            <person name="Kim M.K."/>
        </authorList>
    </citation>
    <scope>NUCLEOTIDE SEQUENCE</scope>
    <source>
        <strain evidence="3">BT704</strain>
    </source>
</reference>
<accession>A0A927GDU5</accession>
<protein>
    <submittedName>
        <fullName evidence="3">Response regulator</fullName>
    </submittedName>
</protein>
<dbReference type="SUPFAM" id="SSF52172">
    <property type="entry name" value="CheY-like"/>
    <property type="match status" value="1"/>
</dbReference>
<dbReference type="PANTHER" id="PTHR44520:SF2">
    <property type="entry name" value="RESPONSE REGULATOR RCP1"/>
    <property type="match status" value="1"/>
</dbReference>
<dbReference type="PROSITE" id="PS50110">
    <property type="entry name" value="RESPONSE_REGULATORY"/>
    <property type="match status" value="1"/>
</dbReference>
<evidence type="ECO:0000313" key="4">
    <source>
        <dbReference type="Proteomes" id="UP000653797"/>
    </source>
</evidence>
<dbReference type="RefSeq" id="WP_191039580.1">
    <property type="nucleotide sequence ID" value="NZ_JACXAA010000004.1"/>
</dbReference>
<dbReference type="EMBL" id="JACXAA010000004">
    <property type="protein sequence ID" value="MBD2753941.1"/>
    <property type="molecule type" value="Genomic_DNA"/>
</dbReference>
<keyword evidence="4" id="KW-1185">Reference proteome</keyword>
<evidence type="ECO:0000259" key="2">
    <source>
        <dbReference type="PROSITE" id="PS50110"/>
    </source>
</evidence>
<sequence length="163" mass="19171">MGKVTNQKGRTKKRVPILLIEDNADQWLIIRSALYQCIPELEPVWINNAAQSLTYLENCSLKKNDIPRLILMELYLPHRDEGLALLASIKSHPFYRQVPVIVLSNSEEYNDIIETYQYSIASYIVKPSTYHQWLVGFYTFRRYWWDWVSLSFRSSQADGTHLN</sequence>
<dbReference type="InterPro" id="IPR011006">
    <property type="entry name" value="CheY-like_superfamily"/>
</dbReference>
<name>A0A927GDU5_9BACT</name>